<keyword evidence="2" id="KW-1185">Reference proteome</keyword>
<evidence type="ECO:0000313" key="2">
    <source>
        <dbReference type="Proteomes" id="UP000792457"/>
    </source>
</evidence>
<name>A0A8K0P801_LADFU</name>
<dbReference type="AlphaFoldDB" id="A0A8K0P801"/>
<dbReference type="Proteomes" id="UP000792457">
    <property type="component" value="Unassembled WGS sequence"/>
</dbReference>
<protein>
    <submittedName>
        <fullName evidence="1">Uncharacterized protein</fullName>
    </submittedName>
</protein>
<reference evidence="1" key="1">
    <citation type="submission" date="2013-04" db="EMBL/GenBank/DDBJ databases">
        <authorList>
            <person name="Qu J."/>
            <person name="Murali S.C."/>
            <person name="Bandaranaike D."/>
            <person name="Bellair M."/>
            <person name="Blankenburg K."/>
            <person name="Chao H."/>
            <person name="Dinh H."/>
            <person name="Doddapaneni H."/>
            <person name="Downs B."/>
            <person name="Dugan-Rocha S."/>
            <person name="Elkadiri S."/>
            <person name="Gnanaolivu R.D."/>
            <person name="Hernandez B."/>
            <person name="Javaid M."/>
            <person name="Jayaseelan J.C."/>
            <person name="Lee S."/>
            <person name="Li M."/>
            <person name="Ming W."/>
            <person name="Munidasa M."/>
            <person name="Muniz J."/>
            <person name="Nguyen L."/>
            <person name="Ongeri F."/>
            <person name="Osuji N."/>
            <person name="Pu L.-L."/>
            <person name="Puazo M."/>
            <person name="Qu C."/>
            <person name="Quiroz J."/>
            <person name="Raj R."/>
            <person name="Weissenberger G."/>
            <person name="Xin Y."/>
            <person name="Zou X."/>
            <person name="Han Y."/>
            <person name="Richards S."/>
            <person name="Worley K."/>
            <person name="Muzny D."/>
            <person name="Gibbs R."/>
        </authorList>
    </citation>
    <scope>NUCLEOTIDE SEQUENCE</scope>
    <source>
        <strain evidence="1">Sampled in the wild</strain>
    </source>
</reference>
<dbReference type="OrthoDB" id="1906921at2759"/>
<organism evidence="1 2">
    <name type="scientific">Ladona fulva</name>
    <name type="common">Scarce chaser dragonfly</name>
    <name type="synonym">Libellula fulva</name>
    <dbReference type="NCBI Taxonomy" id="123851"/>
    <lineage>
        <taxon>Eukaryota</taxon>
        <taxon>Metazoa</taxon>
        <taxon>Ecdysozoa</taxon>
        <taxon>Arthropoda</taxon>
        <taxon>Hexapoda</taxon>
        <taxon>Insecta</taxon>
        <taxon>Pterygota</taxon>
        <taxon>Palaeoptera</taxon>
        <taxon>Odonata</taxon>
        <taxon>Epiprocta</taxon>
        <taxon>Anisoptera</taxon>
        <taxon>Libelluloidea</taxon>
        <taxon>Libellulidae</taxon>
        <taxon>Ladona</taxon>
    </lineage>
</organism>
<dbReference type="EMBL" id="KZ308781">
    <property type="protein sequence ID" value="KAG8234124.1"/>
    <property type="molecule type" value="Genomic_DNA"/>
</dbReference>
<gene>
    <name evidence="1" type="ORF">J437_LFUL007490</name>
</gene>
<accession>A0A8K0P801</accession>
<reference evidence="1" key="2">
    <citation type="submission" date="2017-10" db="EMBL/GenBank/DDBJ databases">
        <title>Ladona fulva Genome sequencing and assembly.</title>
        <authorList>
            <person name="Murali S."/>
            <person name="Richards S."/>
            <person name="Bandaranaike D."/>
            <person name="Bellair M."/>
            <person name="Blankenburg K."/>
            <person name="Chao H."/>
            <person name="Dinh H."/>
            <person name="Doddapaneni H."/>
            <person name="Dugan-Rocha S."/>
            <person name="Elkadiri S."/>
            <person name="Gnanaolivu R."/>
            <person name="Hernandez B."/>
            <person name="Skinner E."/>
            <person name="Javaid M."/>
            <person name="Lee S."/>
            <person name="Li M."/>
            <person name="Ming W."/>
            <person name="Munidasa M."/>
            <person name="Muniz J."/>
            <person name="Nguyen L."/>
            <person name="Hughes D."/>
            <person name="Osuji N."/>
            <person name="Pu L.-L."/>
            <person name="Puazo M."/>
            <person name="Qu C."/>
            <person name="Quiroz J."/>
            <person name="Raj R."/>
            <person name="Weissenberger G."/>
            <person name="Xin Y."/>
            <person name="Zou X."/>
            <person name="Han Y."/>
            <person name="Worley K."/>
            <person name="Muzny D."/>
            <person name="Gibbs R."/>
        </authorList>
    </citation>
    <scope>NUCLEOTIDE SEQUENCE</scope>
    <source>
        <strain evidence="1">Sampled in the wild</strain>
    </source>
</reference>
<proteinExistence type="predicted"/>
<sequence>MALNNLVASLHRPTMLEQLLEEINFQRTKEMRQLMKDELYEGSKVPEPAIALKAEFATLHQLIPFRSHNFLQIRTAY</sequence>
<evidence type="ECO:0000313" key="1">
    <source>
        <dbReference type="EMBL" id="KAG8234124.1"/>
    </source>
</evidence>
<comment type="caution">
    <text evidence="1">The sequence shown here is derived from an EMBL/GenBank/DDBJ whole genome shotgun (WGS) entry which is preliminary data.</text>
</comment>